<dbReference type="PANTHER" id="PTHR12131">
    <property type="entry name" value="ATP-DEPENDENT RNA AND DNA HELICASE"/>
    <property type="match status" value="1"/>
</dbReference>
<dbReference type="PANTHER" id="PTHR12131:SF1">
    <property type="entry name" value="ATP-DEPENDENT RNA HELICASE SUPV3L1, MITOCHONDRIAL-RELATED"/>
    <property type="match status" value="1"/>
</dbReference>
<dbReference type="PROSITE" id="PS51192">
    <property type="entry name" value="HELICASE_ATP_BIND_1"/>
    <property type="match status" value="1"/>
</dbReference>
<dbReference type="GO" id="GO:0016787">
    <property type="term" value="F:hydrolase activity"/>
    <property type="evidence" value="ECO:0007669"/>
    <property type="project" value="UniProtKB-KW"/>
</dbReference>
<dbReference type="SUPFAM" id="SSF52540">
    <property type="entry name" value="P-loop containing nucleoside triphosphate hydrolases"/>
    <property type="match status" value="1"/>
</dbReference>
<evidence type="ECO:0000259" key="8">
    <source>
        <dbReference type="PROSITE" id="PS51194"/>
    </source>
</evidence>
<gene>
    <name evidence="9" type="ORF">CAQU_06310</name>
</gene>
<keyword evidence="2" id="KW-0378">Hydrolase</keyword>
<evidence type="ECO:0000256" key="6">
    <source>
        <dbReference type="SAM" id="MobiDB-lite"/>
    </source>
</evidence>
<organism evidence="9 10">
    <name type="scientific">Corynebacterium aquilae DSM 44791</name>
    <dbReference type="NCBI Taxonomy" id="1431546"/>
    <lineage>
        <taxon>Bacteria</taxon>
        <taxon>Bacillati</taxon>
        <taxon>Actinomycetota</taxon>
        <taxon>Actinomycetes</taxon>
        <taxon>Mycobacteriales</taxon>
        <taxon>Corynebacteriaceae</taxon>
        <taxon>Corynebacterium</taxon>
    </lineage>
</organism>
<evidence type="ECO:0000313" key="10">
    <source>
        <dbReference type="Proteomes" id="UP000185478"/>
    </source>
</evidence>
<evidence type="ECO:0000259" key="7">
    <source>
        <dbReference type="PROSITE" id="PS51192"/>
    </source>
</evidence>
<dbReference type="GO" id="GO:0070478">
    <property type="term" value="P:nuclear-transcribed mRNA catabolic process, 3'-5' exonucleolytic nonsense-mediated decay"/>
    <property type="evidence" value="ECO:0007669"/>
    <property type="project" value="TreeGrafter"/>
</dbReference>
<dbReference type="InterPro" id="IPR001650">
    <property type="entry name" value="Helicase_C-like"/>
</dbReference>
<feature type="coiled-coil region" evidence="5">
    <location>
        <begin position="536"/>
        <end position="563"/>
    </location>
</feature>
<evidence type="ECO:0000313" key="9">
    <source>
        <dbReference type="EMBL" id="APT84746.1"/>
    </source>
</evidence>
<name>A0A1L7CFZ3_9CORY</name>
<feature type="domain" description="Helicase ATP-binding" evidence="7">
    <location>
        <begin position="21"/>
        <end position="179"/>
    </location>
</feature>
<feature type="compositionally biased region" description="Basic and acidic residues" evidence="6">
    <location>
        <begin position="267"/>
        <end position="286"/>
    </location>
</feature>
<evidence type="ECO:0000256" key="1">
    <source>
        <dbReference type="ARBA" id="ARBA00022741"/>
    </source>
</evidence>
<dbReference type="InterPro" id="IPR027417">
    <property type="entry name" value="P-loop_NTPase"/>
</dbReference>
<keyword evidence="1" id="KW-0547">Nucleotide-binding</keyword>
<keyword evidence="5" id="KW-0175">Coiled coil</keyword>
<dbReference type="GO" id="GO:0004386">
    <property type="term" value="F:helicase activity"/>
    <property type="evidence" value="ECO:0007669"/>
    <property type="project" value="UniProtKB-KW"/>
</dbReference>
<keyword evidence="10" id="KW-1185">Reference proteome</keyword>
<feature type="domain" description="Helicase C-terminal" evidence="8">
    <location>
        <begin position="326"/>
        <end position="505"/>
    </location>
</feature>
<dbReference type="Pfam" id="PF00271">
    <property type="entry name" value="Helicase_C"/>
    <property type="match status" value="1"/>
</dbReference>
<dbReference type="Gene3D" id="1.10.3380.30">
    <property type="match status" value="1"/>
</dbReference>
<dbReference type="Gene3D" id="3.40.50.300">
    <property type="entry name" value="P-loop containing nucleotide triphosphate hydrolases"/>
    <property type="match status" value="2"/>
</dbReference>
<dbReference type="CDD" id="cd18795">
    <property type="entry name" value="SF2_C_Ski2"/>
    <property type="match status" value="1"/>
</dbReference>
<dbReference type="InterPro" id="IPR014001">
    <property type="entry name" value="Helicase_ATP-bd"/>
</dbReference>
<feature type="region of interest" description="Disordered" evidence="6">
    <location>
        <begin position="241"/>
        <end position="294"/>
    </location>
</feature>
<dbReference type="SMART" id="SM00487">
    <property type="entry name" value="DEXDc"/>
    <property type="match status" value="1"/>
</dbReference>
<keyword evidence="4" id="KW-0067">ATP-binding</keyword>
<keyword evidence="3 9" id="KW-0347">Helicase</keyword>
<accession>A0A1L7CFZ3</accession>
<evidence type="ECO:0000256" key="3">
    <source>
        <dbReference type="ARBA" id="ARBA00022806"/>
    </source>
</evidence>
<dbReference type="KEGG" id="caqu:CAQU_06310"/>
<dbReference type="InterPro" id="IPR050699">
    <property type="entry name" value="RNA-DNA_Helicase"/>
</dbReference>
<evidence type="ECO:0000256" key="5">
    <source>
        <dbReference type="SAM" id="Coils"/>
    </source>
</evidence>
<evidence type="ECO:0000256" key="4">
    <source>
        <dbReference type="ARBA" id="ARBA00022840"/>
    </source>
</evidence>
<feature type="region of interest" description="Disordered" evidence="6">
    <location>
        <begin position="706"/>
        <end position="734"/>
    </location>
</feature>
<dbReference type="Proteomes" id="UP000185478">
    <property type="component" value="Chromosome"/>
</dbReference>
<dbReference type="GO" id="GO:0005524">
    <property type="term" value="F:ATP binding"/>
    <property type="evidence" value="ECO:0007669"/>
    <property type="project" value="UniProtKB-KW"/>
</dbReference>
<dbReference type="SMART" id="SM01142">
    <property type="entry name" value="DSHCT"/>
    <property type="match status" value="1"/>
</dbReference>
<dbReference type="EMBL" id="CP009245">
    <property type="protein sequence ID" value="APT84746.1"/>
    <property type="molecule type" value="Genomic_DNA"/>
</dbReference>
<evidence type="ECO:0000256" key="2">
    <source>
        <dbReference type="ARBA" id="ARBA00022801"/>
    </source>
</evidence>
<sequence length="986" mass="108230">MVAQFADRLSFPMDPFQVTACNIVAEGDGVLVCAPTGAGKTIVGEFAVYQALQHGAKCFYTTPIKALSNQKYHDLVAVYGEDSVGLLTGDVSINGDADIVVMTTEVLRNMIYASSPALNRLESVVMDEIHFLADKSRGAVWEEVILNLDDSVAVIGLSATVSNSEEFGRWLSTVRGHTQVVVTDHRPIPLEQWMIVKGQLYPLFDQLDNPLIRASDSTADKDPDKRSLSRPLSIDDMARAHNQAAQAASESDATLDPQHSAPQLNPRLDKAVRRAERSAEGGDRGFRGGSGGGRAYAASIKRTDVIEMLDSHSMLPVIFFIFSRSGCDKALIQCSRSRLTLTTQQESQQIAAIIDAGVEGIPDEDLKVLGFRQWRSNLMRGFAAHHAGMLPAFRHIVEELFVKGLVKAVFATETLALGINMPARTVLIERLVKYNGEGFVDVTPGQYTQLTGRAGRRGIDTIGHAVVQWEPGLDPVAVASLASTRTYPLDSTFSPGYNMTVNLLATIGYTRGRSLIERSFAQFQLDGDVVSHARDEARLATKVQQLKKQLDTALDEINQDSSAPVAPISVNDLAEYLQLRQELSMIEKADKKRALSERGKETKALLKRARVGDVIALPGKKSPIIACVMEPAFGGSSTITITTEQGWCGRISAEDLAIPPLFLGDLRVPSFVARNPRKHAGKTAQLLRGLDIKRPRRLKNTVKVRPSARAVETRNAMREHPAHNHPHTDALAAKTRDYQRAVGQLEALRREMDSAQNSLGRTFDDIVDLLEHLGYIEKVTIADAQQRAEQQAALSGTTAETITADHDEDQWVYLPTDEGERLARIHNSSDLLIAQCLRRGIFNDLDPAELAAAVSQCTYEARKEVSYDIEQCAATENLAQAMRRTHDIWRELIWEENSRHLDPTTAPDPGFALAIHQWTAGAPLGYALAAANQMGAQMTPGDFVRQCRQVVDALDQVSDTGYTDEIRRSARQAREAIRRGVVALGM</sequence>
<feature type="compositionally biased region" description="Basic and acidic residues" evidence="6">
    <location>
        <begin position="711"/>
        <end position="734"/>
    </location>
</feature>
<proteinExistence type="predicted"/>
<dbReference type="GO" id="GO:0055087">
    <property type="term" value="C:Ski complex"/>
    <property type="evidence" value="ECO:0007669"/>
    <property type="project" value="TreeGrafter"/>
</dbReference>
<dbReference type="Pfam" id="PF00270">
    <property type="entry name" value="DEAD"/>
    <property type="match status" value="1"/>
</dbReference>
<dbReference type="GO" id="GO:0003676">
    <property type="term" value="F:nucleic acid binding"/>
    <property type="evidence" value="ECO:0007669"/>
    <property type="project" value="InterPro"/>
</dbReference>
<dbReference type="SMART" id="SM00490">
    <property type="entry name" value="HELICc"/>
    <property type="match status" value="1"/>
</dbReference>
<dbReference type="AlphaFoldDB" id="A0A1L7CFZ3"/>
<dbReference type="InterPro" id="IPR058621">
    <property type="entry name" value="SH3_HelY"/>
</dbReference>
<dbReference type="STRING" id="1431546.CAQU_06310"/>
<reference evidence="9 10" key="1">
    <citation type="submission" date="2014-08" db="EMBL/GenBank/DDBJ databases">
        <title>Complete genome sequence of Corynebacterium aquilae S-613T(T) (=DSM 44791(T)), isolated from the choana of a healthy golden eagle.</title>
        <authorList>
            <person name="Ruckert C."/>
            <person name="Albersmeier A."/>
            <person name="Winkler A."/>
            <person name="Kalinowski J."/>
        </authorList>
    </citation>
    <scope>NUCLEOTIDE SEQUENCE [LARGE SCALE GENOMIC DNA]</scope>
    <source>
        <strain evidence="9 10">S-613</strain>
    </source>
</reference>
<protein>
    <submittedName>
        <fullName evidence="9">DEAD/DEAH box helicase</fullName>
    </submittedName>
</protein>
<dbReference type="Pfam" id="PF08148">
    <property type="entry name" value="DSHCT"/>
    <property type="match status" value="1"/>
</dbReference>
<dbReference type="InterPro" id="IPR012961">
    <property type="entry name" value="Ski2/MTR4_C"/>
</dbReference>
<dbReference type="PROSITE" id="PS51194">
    <property type="entry name" value="HELICASE_CTER"/>
    <property type="match status" value="1"/>
</dbReference>
<dbReference type="Pfam" id="PF26090">
    <property type="entry name" value="SH3_HelY"/>
    <property type="match status" value="1"/>
</dbReference>
<dbReference type="InterPro" id="IPR011545">
    <property type="entry name" value="DEAD/DEAH_box_helicase_dom"/>
</dbReference>